<dbReference type="EMBL" id="VSRR010030827">
    <property type="protein sequence ID" value="MPC70256.1"/>
    <property type="molecule type" value="Genomic_DNA"/>
</dbReference>
<feature type="region of interest" description="Disordered" evidence="1">
    <location>
        <begin position="47"/>
        <end position="92"/>
    </location>
</feature>
<dbReference type="Proteomes" id="UP000324222">
    <property type="component" value="Unassembled WGS sequence"/>
</dbReference>
<sequence length="92" mass="9606">MLRRGIGTPVALVALAALGREPVEIVFLRHSPVPQCFAPLRSSRRAALASQARSGRSRPPTATLHSRHSSAHRVHSRGSGGPAAGQGAAREA</sequence>
<proteinExistence type="predicted"/>
<comment type="caution">
    <text evidence="2">The sequence shown here is derived from an EMBL/GenBank/DDBJ whole genome shotgun (WGS) entry which is preliminary data.</text>
</comment>
<protein>
    <submittedName>
        <fullName evidence="2">Uncharacterized protein</fullName>
    </submittedName>
</protein>
<evidence type="ECO:0000313" key="3">
    <source>
        <dbReference type="Proteomes" id="UP000324222"/>
    </source>
</evidence>
<organism evidence="2 3">
    <name type="scientific">Portunus trituberculatus</name>
    <name type="common">Swimming crab</name>
    <name type="synonym">Neptunus trituberculatus</name>
    <dbReference type="NCBI Taxonomy" id="210409"/>
    <lineage>
        <taxon>Eukaryota</taxon>
        <taxon>Metazoa</taxon>
        <taxon>Ecdysozoa</taxon>
        <taxon>Arthropoda</taxon>
        <taxon>Crustacea</taxon>
        <taxon>Multicrustacea</taxon>
        <taxon>Malacostraca</taxon>
        <taxon>Eumalacostraca</taxon>
        <taxon>Eucarida</taxon>
        <taxon>Decapoda</taxon>
        <taxon>Pleocyemata</taxon>
        <taxon>Brachyura</taxon>
        <taxon>Eubrachyura</taxon>
        <taxon>Portunoidea</taxon>
        <taxon>Portunidae</taxon>
        <taxon>Portuninae</taxon>
        <taxon>Portunus</taxon>
    </lineage>
</organism>
<reference evidence="2 3" key="1">
    <citation type="submission" date="2019-05" db="EMBL/GenBank/DDBJ databases">
        <title>Another draft genome of Portunus trituberculatus and its Hox gene families provides insights of decapod evolution.</title>
        <authorList>
            <person name="Jeong J.-H."/>
            <person name="Song I."/>
            <person name="Kim S."/>
            <person name="Choi T."/>
            <person name="Kim D."/>
            <person name="Ryu S."/>
            <person name="Kim W."/>
        </authorList>
    </citation>
    <scope>NUCLEOTIDE SEQUENCE [LARGE SCALE GENOMIC DNA]</scope>
    <source>
        <tissue evidence="2">Muscle</tissue>
    </source>
</reference>
<dbReference type="AlphaFoldDB" id="A0A5B7HJY1"/>
<gene>
    <name evidence="2" type="ORF">E2C01_064498</name>
</gene>
<accession>A0A5B7HJY1</accession>
<feature type="compositionally biased region" description="Low complexity" evidence="1">
    <location>
        <begin position="47"/>
        <end position="58"/>
    </location>
</feature>
<keyword evidence="3" id="KW-1185">Reference proteome</keyword>
<evidence type="ECO:0000256" key="1">
    <source>
        <dbReference type="SAM" id="MobiDB-lite"/>
    </source>
</evidence>
<evidence type="ECO:0000313" key="2">
    <source>
        <dbReference type="EMBL" id="MPC70256.1"/>
    </source>
</evidence>
<feature type="compositionally biased region" description="Basic residues" evidence="1">
    <location>
        <begin position="65"/>
        <end position="76"/>
    </location>
</feature>
<name>A0A5B7HJY1_PORTR</name>